<dbReference type="EMBL" id="JBICRM010000006">
    <property type="protein sequence ID" value="MFG1703850.1"/>
    <property type="molecule type" value="Genomic_DNA"/>
</dbReference>
<dbReference type="PROSITE" id="PS51257">
    <property type="entry name" value="PROKAR_LIPOPROTEIN"/>
    <property type="match status" value="1"/>
</dbReference>
<accession>A0ABW7A931</accession>
<dbReference type="InterPro" id="IPR027304">
    <property type="entry name" value="Trigger_fact/SurA_dom_sf"/>
</dbReference>
<reference evidence="2 3" key="1">
    <citation type="submission" date="2024-10" db="EMBL/GenBank/DDBJ databases">
        <authorList>
            <person name="Topkara A.R."/>
            <person name="Saygin H."/>
        </authorList>
    </citation>
    <scope>NUCLEOTIDE SEQUENCE [LARGE SCALE GENOMIC DNA]</scope>
    <source>
        <strain evidence="2 3">M3C6</strain>
    </source>
</reference>
<name>A0ABW7A931_9ACTN</name>
<evidence type="ECO:0000313" key="3">
    <source>
        <dbReference type="Proteomes" id="UP001603978"/>
    </source>
</evidence>
<dbReference type="Proteomes" id="UP001603978">
    <property type="component" value="Unassembled WGS sequence"/>
</dbReference>
<dbReference type="Pfam" id="PF13624">
    <property type="entry name" value="SurA_N_3"/>
    <property type="match status" value="1"/>
</dbReference>
<organism evidence="2 3">
    <name type="scientific">Nonomuraea marmarensis</name>
    <dbReference type="NCBI Taxonomy" id="3351344"/>
    <lineage>
        <taxon>Bacteria</taxon>
        <taxon>Bacillati</taxon>
        <taxon>Actinomycetota</taxon>
        <taxon>Actinomycetes</taxon>
        <taxon>Streptosporangiales</taxon>
        <taxon>Streptosporangiaceae</taxon>
        <taxon>Nonomuraea</taxon>
    </lineage>
</organism>
<comment type="caution">
    <text evidence="2">The sequence shown here is derived from an EMBL/GenBank/DDBJ whole genome shotgun (WGS) entry which is preliminary data.</text>
</comment>
<proteinExistence type="predicted"/>
<feature type="chain" id="PRO_5047384845" evidence="1">
    <location>
        <begin position="27"/>
        <end position="203"/>
    </location>
</feature>
<feature type="signal peptide" evidence="1">
    <location>
        <begin position="1"/>
        <end position="26"/>
    </location>
</feature>
<dbReference type="Gene3D" id="1.10.4030.10">
    <property type="entry name" value="Porin chaperone SurA, peptide-binding domain"/>
    <property type="match status" value="1"/>
</dbReference>
<dbReference type="SUPFAM" id="SSF109998">
    <property type="entry name" value="Triger factor/SurA peptide-binding domain-like"/>
    <property type="match status" value="1"/>
</dbReference>
<dbReference type="RefSeq" id="WP_393164530.1">
    <property type="nucleotide sequence ID" value="NZ_JBICRM010000006.1"/>
</dbReference>
<evidence type="ECO:0000256" key="1">
    <source>
        <dbReference type="SAM" id="SignalP"/>
    </source>
</evidence>
<sequence>MKSIRVAVAVAAAGIALTACSSPMHAGAAAVVGNERISTGQLDKDTQDYLAALKRAKLDESALGGVPASQVVLQRLVNVSASRQLISRYNVQVSQTEIDAALKSPGQYETPEINLLANGVSPLDAADYGRAVVGLTKLQQQFGGQSGQERLVKELSAIRPIFNPRYGELNPARSQENPALFVDTGRFGKLTAPQTQPQQQPQG</sequence>
<keyword evidence="1" id="KW-0732">Signal</keyword>
<gene>
    <name evidence="2" type="ORF">ACFLIM_11715</name>
</gene>
<evidence type="ECO:0000313" key="2">
    <source>
        <dbReference type="EMBL" id="MFG1703850.1"/>
    </source>
</evidence>
<protein>
    <submittedName>
        <fullName evidence="2">SurA N-terminal domain-containing protein</fullName>
    </submittedName>
</protein>
<keyword evidence="3" id="KW-1185">Reference proteome</keyword>